<evidence type="ECO:0000259" key="1">
    <source>
        <dbReference type="SMART" id="SM01111"/>
    </source>
</evidence>
<name>A0ABR4FUP4_9EURO</name>
<reference evidence="2 3" key="1">
    <citation type="submission" date="2024-07" db="EMBL/GenBank/DDBJ databases">
        <title>Section-level genome sequencing and comparative genomics of Aspergillus sections Usti and Cavernicolus.</title>
        <authorList>
            <consortium name="Lawrence Berkeley National Laboratory"/>
            <person name="Nybo J.L."/>
            <person name="Vesth T.C."/>
            <person name="Theobald S."/>
            <person name="Frisvad J.C."/>
            <person name="Larsen T.O."/>
            <person name="Kjaerboelling I."/>
            <person name="Rothschild-Mancinelli K."/>
            <person name="Lyhne E.K."/>
            <person name="Kogle M.E."/>
            <person name="Barry K."/>
            <person name="Clum A."/>
            <person name="Na H."/>
            <person name="Ledsgaard L."/>
            <person name="Lin J."/>
            <person name="Lipzen A."/>
            <person name="Kuo A."/>
            <person name="Riley R."/>
            <person name="Mondo S."/>
            <person name="Labutti K."/>
            <person name="Haridas S."/>
            <person name="Pangalinan J."/>
            <person name="Salamov A.A."/>
            <person name="Simmons B.A."/>
            <person name="Magnuson J.K."/>
            <person name="Chen J."/>
            <person name="Drula E."/>
            <person name="Henrissat B."/>
            <person name="Wiebenga A."/>
            <person name="Lubbers R.J."/>
            <person name="Gomes A.C."/>
            <person name="Makela M.R."/>
            <person name="Stajich J."/>
            <person name="Grigoriev I.V."/>
            <person name="Mortensen U.H."/>
            <person name="De Vries R.P."/>
            <person name="Baker S.E."/>
            <person name="Andersen M.R."/>
        </authorList>
    </citation>
    <scope>NUCLEOTIDE SEQUENCE [LARGE SCALE GENOMIC DNA]</scope>
    <source>
        <strain evidence="2 3">CBS 209.92</strain>
    </source>
</reference>
<dbReference type="SMART" id="SM01111">
    <property type="entry name" value="CVNH"/>
    <property type="match status" value="1"/>
</dbReference>
<keyword evidence="3" id="KW-1185">Reference proteome</keyword>
<dbReference type="InterPro" id="IPR036673">
    <property type="entry name" value="Cyanovirin-N_sf"/>
</dbReference>
<protein>
    <submittedName>
        <fullName evidence="2">Cyanovirin-N</fullName>
    </submittedName>
</protein>
<organism evidence="2 3">
    <name type="scientific">Aspergillus keveii</name>
    <dbReference type="NCBI Taxonomy" id="714993"/>
    <lineage>
        <taxon>Eukaryota</taxon>
        <taxon>Fungi</taxon>
        <taxon>Dikarya</taxon>
        <taxon>Ascomycota</taxon>
        <taxon>Pezizomycotina</taxon>
        <taxon>Eurotiomycetes</taxon>
        <taxon>Eurotiomycetidae</taxon>
        <taxon>Eurotiales</taxon>
        <taxon>Aspergillaceae</taxon>
        <taxon>Aspergillus</taxon>
        <taxon>Aspergillus subgen. Nidulantes</taxon>
    </lineage>
</organism>
<dbReference type="PANTHER" id="PTHR42076:SF1">
    <property type="entry name" value="CYANOVIRIN-N DOMAIN-CONTAINING PROTEIN"/>
    <property type="match status" value="1"/>
</dbReference>
<evidence type="ECO:0000313" key="2">
    <source>
        <dbReference type="EMBL" id="KAL2786944.1"/>
    </source>
</evidence>
<dbReference type="SUPFAM" id="SSF51322">
    <property type="entry name" value="Cyanovirin-N"/>
    <property type="match status" value="1"/>
</dbReference>
<dbReference type="EMBL" id="JBFTWV010000106">
    <property type="protein sequence ID" value="KAL2786944.1"/>
    <property type="molecule type" value="Genomic_DNA"/>
</dbReference>
<comment type="caution">
    <text evidence="2">The sequence shown here is derived from an EMBL/GenBank/DDBJ whole genome shotgun (WGS) entry which is preliminary data.</text>
</comment>
<evidence type="ECO:0000313" key="3">
    <source>
        <dbReference type="Proteomes" id="UP001610563"/>
    </source>
</evidence>
<sequence>MSENFLNSARNVSLQDGRRLVAELQNQNGEYVHAEMYLDDVLGNSEGRFEWGGENFILSARDVRLEFEEDGTQPVLLAILLDENDDLRSAMFYLSERIFNENGAFVFR</sequence>
<dbReference type="Pfam" id="PF08881">
    <property type="entry name" value="CVNH"/>
    <property type="match status" value="1"/>
</dbReference>
<dbReference type="InterPro" id="IPR011058">
    <property type="entry name" value="Cyanovirin-N"/>
</dbReference>
<dbReference type="Gene3D" id="2.30.60.10">
    <property type="entry name" value="Cyanovirin-N"/>
    <property type="match status" value="1"/>
</dbReference>
<gene>
    <name evidence="2" type="ORF">BJX66DRAFT_341631</name>
</gene>
<feature type="domain" description="Cyanovirin-N" evidence="1">
    <location>
        <begin position="4"/>
        <end position="107"/>
    </location>
</feature>
<accession>A0ABR4FUP4</accession>
<proteinExistence type="predicted"/>
<dbReference type="PANTHER" id="PTHR42076">
    <property type="entry name" value="CYANOVIRIN-N HOMOLOG"/>
    <property type="match status" value="1"/>
</dbReference>
<dbReference type="Proteomes" id="UP001610563">
    <property type="component" value="Unassembled WGS sequence"/>
</dbReference>